<keyword evidence="3" id="KW-1185">Reference proteome</keyword>
<evidence type="ECO:0000313" key="3">
    <source>
        <dbReference type="Proteomes" id="UP001472866"/>
    </source>
</evidence>
<dbReference type="AlphaFoldDB" id="A0A7S3FNH1"/>
<organism evidence="1">
    <name type="scientific">Chloropicon roscoffensis</name>
    <dbReference type="NCBI Taxonomy" id="1461544"/>
    <lineage>
        <taxon>Eukaryota</taxon>
        <taxon>Viridiplantae</taxon>
        <taxon>Chlorophyta</taxon>
        <taxon>Chloropicophyceae</taxon>
        <taxon>Chloropicales</taxon>
        <taxon>Chloropicaceae</taxon>
        <taxon>Chloropicon</taxon>
    </lineage>
</organism>
<reference evidence="2 3" key="2">
    <citation type="submission" date="2024-03" db="EMBL/GenBank/DDBJ databases">
        <title>Complete genome sequence of the green alga Chloropicon roscoffensis RCC1871.</title>
        <authorList>
            <person name="Lemieux C."/>
            <person name="Pombert J.-F."/>
            <person name="Otis C."/>
            <person name="Turmel M."/>
        </authorList>
    </citation>
    <scope>NUCLEOTIDE SEQUENCE [LARGE SCALE GENOMIC DNA]</scope>
    <source>
        <strain evidence="2 3">RCC1871</strain>
    </source>
</reference>
<reference evidence="1" key="1">
    <citation type="submission" date="2021-01" db="EMBL/GenBank/DDBJ databases">
        <authorList>
            <person name="Corre E."/>
            <person name="Pelletier E."/>
            <person name="Niang G."/>
            <person name="Scheremetjew M."/>
            <person name="Finn R."/>
            <person name="Kale V."/>
            <person name="Holt S."/>
            <person name="Cochrane G."/>
            <person name="Meng A."/>
            <person name="Brown T."/>
            <person name="Cohen L."/>
        </authorList>
    </citation>
    <scope>NUCLEOTIDE SEQUENCE</scope>
    <source>
        <strain evidence="1">RCC1871</strain>
    </source>
</reference>
<gene>
    <name evidence="1" type="ORF">CROS1456_LOCUS3266</name>
    <name evidence="2" type="ORF">HKI87_06g44800</name>
</gene>
<proteinExistence type="predicted"/>
<dbReference type="Proteomes" id="UP001472866">
    <property type="component" value="Chromosome 06"/>
</dbReference>
<evidence type="ECO:0000313" key="1">
    <source>
        <dbReference type="EMBL" id="CAE0190177.1"/>
    </source>
</evidence>
<protein>
    <submittedName>
        <fullName evidence="1">Uncharacterized protein</fullName>
    </submittedName>
</protein>
<dbReference type="EMBL" id="HBHZ01004255">
    <property type="protein sequence ID" value="CAE0190177.1"/>
    <property type="molecule type" value="Transcribed_RNA"/>
</dbReference>
<name>A0A7S3FNH1_9CHLO</name>
<dbReference type="EMBL" id="CP151506">
    <property type="protein sequence ID" value="WZN62935.1"/>
    <property type="molecule type" value="Genomic_DNA"/>
</dbReference>
<sequence>MEEDRYVAEVGTNVVVSSSVKIPNNLKVRKKLDLWPIKLSAGLDYNFEKEEVTWVASCKDQILGGRVTLDLNHKTVNYSKDFDLSGGPSFRLQVQCPYNRLPSGQLPKPTVGINFTSGRGNRRVTSVGANSFDVRTKVPISRMLRAEVCGNVKLPMLRPQYTVGSSSIESVFDVEGRFEIHVAEVNALLYV</sequence>
<accession>A0A7S3FNH1</accession>
<evidence type="ECO:0000313" key="2">
    <source>
        <dbReference type="EMBL" id="WZN62935.1"/>
    </source>
</evidence>